<feature type="region of interest" description="Disordered" evidence="1">
    <location>
        <begin position="406"/>
        <end position="427"/>
    </location>
</feature>
<accession>A0ABS3WQ64</accession>
<evidence type="ECO:0000313" key="2">
    <source>
        <dbReference type="EMBL" id="MBO8185265.1"/>
    </source>
</evidence>
<dbReference type="PANTHER" id="PTHR46580">
    <property type="entry name" value="SENSOR KINASE-RELATED"/>
    <property type="match status" value="1"/>
</dbReference>
<dbReference type="Gene3D" id="2.130.10.130">
    <property type="entry name" value="Integrin alpha, N-terminal"/>
    <property type="match status" value="2"/>
</dbReference>
<gene>
    <name evidence="2" type="ORF">JW592_07245</name>
</gene>
<feature type="region of interest" description="Disordered" evidence="1">
    <location>
        <begin position="17"/>
        <end position="76"/>
    </location>
</feature>
<dbReference type="SUPFAM" id="SSF69318">
    <property type="entry name" value="Integrin alpha N-terminal domain"/>
    <property type="match status" value="1"/>
</dbReference>
<reference evidence="2 3" key="1">
    <citation type="submission" date="2021-02" db="EMBL/GenBank/DDBJ databases">
        <title>Streptomyces spirodelae sp. nov., isolated from duckweed.</title>
        <authorList>
            <person name="Saimee Y."/>
            <person name="Duangmal K."/>
        </authorList>
    </citation>
    <scope>NUCLEOTIDE SEQUENCE [LARGE SCALE GENOMIC DNA]</scope>
    <source>
        <strain evidence="2 3">DW4-2</strain>
    </source>
</reference>
<dbReference type="RefSeq" id="WP_209264070.1">
    <property type="nucleotide sequence ID" value="NZ_JAFFZN010000004.1"/>
</dbReference>
<keyword evidence="3" id="KW-1185">Reference proteome</keyword>
<protein>
    <submittedName>
        <fullName evidence="2">FG-GAP repeat protein</fullName>
    </submittedName>
</protein>
<comment type="caution">
    <text evidence="2">The sequence shown here is derived from an EMBL/GenBank/DDBJ whole genome shotgun (WGS) entry which is preliminary data.</text>
</comment>
<evidence type="ECO:0000256" key="1">
    <source>
        <dbReference type="SAM" id="MobiDB-lite"/>
    </source>
</evidence>
<sequence length="476" mass="49332">MAAAGAVIASLLLGACTADSGEPTDGGGPSAAASPSMPPKPAGTPGDLRRGPDRPPAGSSADRPRTGDFNGDGRDDLAVATGTHIAVVYGSAAGPDPRTRATVRMPEEVEVGPSPAKRLHRSDLDQDGFVDLLATLADGRQYALWGGARGVTGPRLLATGYAADPAPPSVGWGPGAAGDFDGDGSGDVLWLGTGTGPVGVIHYGPFSRAGEPTRTQTLDAEYADNSEPYKATAGDWNGDGRSDFTVWFRWTDPEDEGDDETRIDDVLHFRGTGKGADLLREYPDHRALKGFACDVEDDGTDETCHVGFDSSRQELTVSITGSSGEGPGTGASMSVTFRDVPGLDAPKGFNGGDVVGEAVGDVTGDGRPDLVLGLSGANKAHGAVVLLPDVAHADRDSRLQSVDLESAGVPGENKPHARPRFRPRPPLLDVDGDGALDVLATAKQDPRHFWLLPGSAKGLNTETTRRLLRSDLGIPR</sequence>
<proteinExistence type="predicted"/>
<feature type="compositionally biased region" description="Basic and acidic residues" evidence="1">
    <location>
        <begin position="62"/>
        <end position="76"/>
    </location>
</feature>
<dbReference type="InterPro" id="IPR028994">
    <property type="entry name" value="Integrin_alpha_N"/>
</dbReference>
<dbReference type="Proteomes" id="UP001518976">
    <property type="component" value="Unassembled WGS sequence"/>
</dbReference>
<dbReference type="PANTHER" id="PTHR46580:SF2">
    <property type="entry name" value="MAM DOMAIN-CONTAINING PROTEIN"/>
    <property type="match status" value="1"/>
</dbReference>
<evidence type="ECO:0000313" key="3">
    <source>
        <dbReference type="Proteomes" id="UP001518976"/>
    </source>
</evidence>
<name>A0ABS3WQ64_9ACTN</name>
<dbReference type="EMBL" id="JAFFZN010000004">
    <property type="protein sequence ID" value="MBO8185265.1"/>
    <property type="molecule type" value="Genomic_DNA"/>
</dbReference>
<organism evidence="2 3">
    <name type="scientific">Streptomyces spirodelae</name>
    <dbReference type="NCBI Taxonomy" id="2812904"/>
    <lineage>
        <taxon>Bacteria</taxon>
        <taxon>Bacillati</taxon>
        <taxon>Actinomycetota</taxon>
        <taxon>Actinomycetes</taxon>
        <taxon>Kitasatosporales</taxon>
        <taxon>Streptomycetaceae</taxon>
        <taxon>Streptomyces</taxon>
    </lineage>
</organism>